<protein>
    <submittedName>
        <fullName evidence="2">Os07g0534600 protein</fullName>
    </submittedName>
</protein>
<dbReference type="EMBL" id="AP014963">
    <property type="protein sequence ID" value="BAT01911.1"/>
    <property type="molecule type" value="Genomic_DNA"/>
</dbReference>
<organism evidence="2 3">
    <name type="scientific">Oryza sativa subsp. japonica</name>
    <name type="common">Rice</name>
    <dbReference type="NCBI Taxonomy" id="39947"/>
    <lineage>
        <taxon>Eukaryota</taxon>
        <taxon>Viridiplantae</taxon>
        <taxon>Streptophyta</taxon>
        <taxon>Embryophyta</taxon>
        <taxon>Tracheophyta</taxon>
        <taxon>Spermatophyta</taxon>
        <taxon>Magnoliopsida</taxon>
        <taxon>Liliopsida</taxon>
        <taxon>Poales</taxon>
        <taxon>Poaceae</taxon>
        <taxon>BOP clade</taxon>
        <taxon>Oryzoideae</taxon>
        <taxon>Oryzeae</taxon>
        <taxon>Oryzinae</taxon>
        <taxon>Oryza</taxon>
        <taxon>Oryza sativa</taxon>
    </lineage>
</organism>
<sequence>HVVGDLEEWILLVPEVAAHAEDPAADAAAEPLGHLVDDTGEAAPALRRRQVRRALRDGVHGHRLRREPGLPRGVPPGRVARPVGHRVHQLRHQRVERRDVARVGDVVHVERGRLRLVGGAGAGAGEEVLVRVPELVLVVVDGDVLAVQAAARRLLERRRQPRGGAVVPGEVAAAEQEAVRRVRRRAERPRRVARRRGVPGQHGEEAVEIGLERAVRQVRPPGRRRVTEGGDRVEHRQGAPAVAGHRRRRRDGGGGGEEEQEDKHGRLLTENTWELGPG</sequence>
<feature type="non-terminal residue" evidence="2">
    <location>
        <position position="1"/>
    </location>
</feature>
<proteinExistence type="predicted"/>
<dbReference type="Proteomes" id="UP000059680">
    <property type="component" value="Chromosome 7"/>
</dbReference>
<dbReference type="AlphaFoldDB" id="A0A0P0X761"/>
<dbReference type="InParanoid" id="A0A0P0X761"/>
<dbReference type="PaxDb" id="39947-A0A0P0X761"/>
<reference evidence="2 3" key="2">
    <citation type="journal article" date="2013" name="Plant Cell Physiol.">
        <title>Rice Annotation Project Database (RAP-DB): an integrative and interactive database for rice genomics.</title>
        <authorList>
            <person name="Sakai H."/>
            <person name="Lee S.S."/>
            <person name="Tanaka T."/>
            <person name="Numa H."/>
            <person name="Kim J."/>
            <person name="Kawahara Y."/>
            <person name="Wakimoto H."/>
            <person name="Yang C.C."/>
            <person name="Iwamoto M."/>
            <person name="Abe T."/>
            <person name="Yamada Y."/>
            <person name="Muto A."/>
            <person name="Inokuchi H."/>
            <person name="Ikemura T."/>
            <person name="Matsumoto T."/>
            <person name="Sasaki T."/>
            <person name="Itoh T."/>
        </authorList>
    </citation>
    <scope>NUCLEOTIDE SEQUENCE [LARGE SCALE GENOMIC DNA]</scope>
    <source>
        <strain evidence="3">cv. Nipponbare</strain>
    </source>
</reference>
<feature type="compositionally biased region" description="Basic residues" evidence="1">
    <location>
        <begin position="184"/>
        <end position="197"/>
    </location>
</feature>
<evidence type="ECO:0000313" key="3">
    <source>
        <dbReference type="Proteomes" id="UP000059680"/>
    </source>
</evidence>
<accession>A0A0P0X761</accession>
<evidence type="ECO:0000256" key="1">
    <source>
        <dbReference type="SAM" id="MobiDB-lite"/>
    </source>
</evidence>
<name>A0A0P0X761_ORYSJ</name>
<keyword evidence="3" id="KW-1185">Reference proteome</keyword>
<feature type="compositionally biased region" description="Basic and acidic residues" evidence="1">
    <location>
        <begin position="225"/>
        <end position="237"/>
    </location>
</feature>
<evidence type="ECO:0000313" key="2">
    <source>
        <dbReference type="EMBL" id="BAT01911.1"/>
    </source>
</evidence>
<dbReference type="Gramene" id="Os07t0534600-00">
    <property type="protein sequence ID" value="Os07t0534600-00"/>
    <property type="gene ID" value="Os07g0534600"/>
</dbReference>
<feature type="region of interest" description="Disordered" evidence="1">
    <location>
        <begin position="63"/>
        <end position="87"/>
    </location>
</feature>
<feature type="compositionally biased region" description="Low complexity" evidence="1">
    <location>
        <begin position="70"/>
        <end position="82"/>
    </location>
</feature>
<feature type="region of interest" description="Disordered" evidence="1">
    <location>
        <begin position="218"/>
        <end position="278"/>
    </location>
</feature>
<dbReference type="FunCoup" id="A0A0P0X761">
    <property type="interactions" value="6"/>
</dbReference>
<reference evidence="2 3" key="3">
    <citation type="journal article" date="2013" name="Rice">
        <title>Improvement of the Oryza sativa Nipponbare reference genome using next generation sequence and optical map data.</title>
        <authorList>
            <person name="Kawahara Y."/>
            <person name="de la Bastide M."/>
            <person name="Hamilton J.P."/>
            <person name="Kanamori H."/>
            <person name="McCombie W.R."/>
            <person name="Ouyang S."/>
            <person name="Schwartz D.C."/>
            <person name="Tanaka T."/>
            <person name="Wu J."/>
            <person name="Zhou S."/>
            <person name="Childs K.L."/>
            <person name="Davidson R.M."/>
            <person name="Lin H."/>
            <person name="Quesada-Ocampo L."/>
            <person name="Vaillancourt B."/>
            <person name="Sakai H."/>
            <person name="Lee S.S."/>
            <person name="Kim J."/>
            <person name="Numa H."/>
            <person name="Itoh T."/>
            <person name="Buell C.R."/>
            <person name="Matsumoto T."/>
        </authorList>
    </citation>
    <scope>NUCLEOTIDE SEQUENCE [LARGE SCALE GENOMIC DNA]</scope>
    <source>
        <strain evidence="3">cv. Nipponbare</strain>
    </source>
</reference>
<reference evidence="3" key="1">
    <citation type="journal article" date="2005" name="Nature">
        <title>The map-based sequence of the rice genome.</title>
        <authorList>
            <consortium name="International rice genome sequencing project (IRGSP)"/>
            <person name="Matsumoto T."/>
            <person name="Wu J."/>
            <person name="Kanamori H."/>
            <person name="Katayose Y."/>
            <person name="Fujisawa M."/>
            <person name="Namiki N."/>
            <person name="Mizuno H."/>
            <person name="Yamamoto K."/>
            <person name="Antonio B.A."/>
            <person name="Baba T."/>
            <person name="Sakata K."/>
            <person name="Nagamura Y."/>
            <person name="Aoki H."/>
            <person name="Arikawa K."/>
            <person name="Arita K."/>
            <person name="Bito T."/>
            <person name="Chiden Y."/>
            <person name="Fujitsuka N."/>
            <person name="Fukunaka R."/>
            <person name="Hamada M."/>
            <person name="Harada C."/>
            <person name="Hayashi A."/>
            <person name="Hijishita S."/>
            <person name="Honda M."/>
            <person name="Hosokawa S."/>
            <person name="Ichikawa Y."/>
            <person name="Idonuma A."/>
            <person name="Iijima M."/>
            <person name="Ikeda M."/>
            <person name="Ikeno M."/>
            <person name="Ito K."/>
            <person name="Ito S."/>
            <person name="Ito T."/>
            <person name="Ito Y."/>
            <person name="Ito Y."/>
            <person name="Iwabuchi A."/>
            <person name="Kamiya K."/>
            <person name="Karasawa W."/>
            <person name="Kurita K."/>
            <person name="Katagiri S."/>
            <person name="Kikuta A."/>
            <person name="Kobayashi H."/>
            <person name="Kobayashi N."/>
            <person name="Machita K."/>
            <person name="Maehara T."/>
            <person name="Masukawa M."/>
            <person name="Mizubayashi T."/>
            <person name="Mukai Y."/>
            <person name="Nagasaki H."/>
            <person name="Nagata Y."/>
            <person name="Naito S."/>
            <person name="Nakashima M."/>
            <person name="Nakama Y."/>
            <person name="Nakamichi Y."/>
            <person name="Nakamura M."/>
            <person name="Meguro A."/>
            <person name="Negishi M."/>
            <person name="Ohta I."/>
            <person name="Ohta T."/>
            <person name="Okamoto M."/>
            <person name="Ono N."/>
            <person name="Saji S."/>
            <person name="Sakaguchi M."/>
            <person name="Sakai K."/>
            <person name="Shibata M."/>
            <person name="Shimokawa T."/>
            <person name="Song J."/>
            <person name="Takazaki Y."/>
            <person name="Terasawa K."/>
            <person name="Tsugane M."/>
            <person name="Tsuji K."/>
            <person name="Ueda S."/>
            <person name="Waki K."/>
            <person name="Yamagata H."/>
            <person name="Yamamoto M."/>
            <person name="Yamamoto S."/>
            <person name="Yamane H."/>
            <person name="Yoshiki S."/>
            <person name="Yoshihara R."/>
            <person name="Yukawa K."/>
            <person name="Zhong H."/>
            <person name="Yano M."/>
            <person name="Yuan Q."/>
            <person name="Ouyang S."/>
            <person name="Liu J."/>
            <person name="Jones K.M."/>
            <person name="Gansberger K."/>
            <person name="Moffat K."/>
            <person name="Hill J."/>
            <person name="Bera J."/>
            <person name="Fadrosh D."/>
            <person name="Jin S."/>
            <person name="Johri S."/>
            <person name="Kim M."/>
            <person name="Overton L."/>
            <person name="Reardon M."/>
            <person name="Tsitrin T."/>
            <person name="Vuong H."/>
            <person name="Weaver B."/>
            <person name="Ciecko A."/>
            <person name="Tallon L."/>
            <person name="Jackson J."/>
            <person name="Pai G."/>
            <person name="Aken S.V."/>
            <person name="Utterback T."/>
            <person name="Reidmuller S."/>
            <person name="Feldblyum T."/>
            <person name="Hsiao J."/>
            <person name="Zismann V."/>
            <person name="Iobst S."/>
            <person name="de Vazeille A.R."/>
            <person name="Buell C.R."/>
            <person name="Ying K."/>
            <person name="Li Y."/>
            <person name="Lu T."/>
            <person name="Huang Y."/>
            <person name="Zhao Q."/>
            <person name="Feng Q."/>
            <person name="Zhang L."/>
            <person name="Zhu J."/>
            <person name="Weng Q."/>
            <person name="Mu J."/>
            <person name="Lu Y."/>
            <person name="Fan D."/>
            <person name="Liu Y."/>
            <person name="Guan J."/>
            <person name="Zhang Y."/>
            <person name="Yu S."/>
            <person name="Liu X."/>
            <person name="Zhang Y."/>
            <person name="Hong G."/>
            <person name="Han B."/>
            <person name="Choisne N."/>
            <person name="Demange N."/>
            <person name="Orjeda G."/>
            <person name="Samain S."/>
            <person name="Cattolico L."/>
            <person name="Pelletier E."/>
            <person name="Couloux A."/>
            <person name="Segurens B."/>
            <person name="Wincker P."/>
            <person name="D'Hont A."/>
            <person name="Scarpelli C."/>
            <person name="Weissenbach J."/>
            <person name="Salanoubat M."/>
            <person name="Quetier F."/>
            <person name="Yu Y."/>
            <person name="Kim H.R."/>
            <person name="Rambo T."/>
            <person name="Currie J."/>
            <person name="Collura K."/>
            <person name="Luo M."/>
            <person name="Yang T."/>
            <person name="Ammiraju J.S.S."/>
            <person name="Engler F."/>
            <person name="Soderlund C."/>
            <person name="Wing R.A."/>
            <person name="Palmer L.E."/>
            <person name="de la Bastide M."/>
            <person name="Spiegel L."/>
            <person name="Nascimento L."/>
            <person name="Zutavern T."/>
            <person name="O'Shaughnessy A."/>
            <person name="Dike S."/>
            <person name="Dedhia N."/>
            <person name="Preston R."/>
            <person name="Balija V."/>
            <person name="McCombie W.R."/>
            <person name="Chow T."/>
            <person name="Chen H."/>
            <person name="Chung M."/>
            <person name="Chen C."/>
            <person name="Shaw J."/>
            <person name="Wu H."/>
            <person name="Hsiao K."/>
            <person name="Chao Y."/>
            <person name="Chu M."/>
            <person name="Cheng C."/>
            <person name="Hour A."/>
            <person name="Lee P."/>
            <person name="Lin S."/>
            <person name="Lin Y."/>
            <person name="Liou J."/>
            <person name="Liu S."/>
            <person name="Hsing Y."/>
            <person name="Raghuvanshi S."/>
            <person name="Mohanty A."/>
            <person name="Bharti A.K."/>
            <person name="Gaur A."/>
            <person name="Gupta V."/>
            <person name="Kumar D."/>
            <person name="Ravi V."/>
            <person name="Vij S."/>
            <person name="Kapur A."/>
            <person name="Khurana P."/>
            <person name="Khurana P."/>
            <person name="Khurana J.P."/>
            <person name="Tyagi A.K."/>
            <person name="Gaikwad K."/>
            <person name="Singh A."/>
            <person name="Dalal V."/>
            <person name="Srivastava S."/>
            <person name="Dixit A."/>
            <person name="Pal A.K."/>
            <person name="Ghazi I.A."/>
            <person name="Yadav M."/>
            <person name="Pandit A."/>
            <person name="Bhargava A."/>
            <person name="Sureshbabu K."/>
            <person name="Batra K."/>
            <person name="Sharma T.R."/>
            <person name="Mohapatra T."/>
            <person name="Singh N.K."/>
            <person name="Messing J."/>
            <person name="Nelson A.B."/>
            <person name="Fuks G."/>
            <person name="Kavchok S."/>
            <person name="Keizer G."/>
            <person name="Linton E."/>
            <person name="Llaca V."/>
            <person name="Song R."/>
            <person name="Tanyolac B."/>
            <person name="Young S."/>
            <person name="Ho-Il K."/>
            <person name="Hahn J.H."/>
            <person name="Sangsakoo G."/>
            <person name="Vanavichit A."/>
            <person name="de Mattos Luiz.A.T."/>
            <person name="Zimmer P.D."/>
            <person name="Malone G."/>
            <person name="Dellagostin O."/>
            <person name="de Oliveira A.C."/>
            <person name="Bevan M."/>
            <person name="Bancroft I."/>
            <person name="Minx P."/>
            <person name="Cordum H."/>
            <person name="Wilson R."/>
            <person name="Cheng Z."/>
            <person name="Jin W."/>
            <person name="Jiang J."/>
            <person name="Leong S.A."/>
            <person name="Iwama H."/>
            <person name="Gojobori T."/>
            <person name="Itoh T."/>
            <person name="Niimura Y."/>
            <person name="Fujii Y."/>
            <person name="Habara T."/>
            <person name="Sakai H."/>
            <person name="Sato Y."/>
            <person name="Wilson G."/>
            <person name="Kumar K."/>
            <person name="McCouch S."/>
            <person name="Juretic N."/>
            <person name="Hoen D."/>
            <person name="Wright S."/>
            <person name="Bruskiewich R."/>
            <person name="Bureau T."/>
            <person name="Miyao A."/>
            <person name="Hirochika H."/>
            <person name="Nishikawa T."/>
            <person name="Kadowaki K."/>
            <person name="Sugiura M."/>
            <person name="Burr B."/>
            <person name="Sasaki T."/>
        </authorList>
    </citation>
    <scope>NUCLEOTIDE SEQUENCE [LARGE SCALE GENOMIC DNA]</scope>
    <source>
        <strain evidence="3">cv. Nipponbare</strain>
    </source>
</reference>
<gene>
    <name evidence="2" type="ordered locus">Os07g0534600</name>
    <name evidence="2" type="ORF">OSNPB_070534600</name>
</gene>
<feature type="region of interest" description="Disordered" evidence="1">
    <location>
        <begin position="184"/>
        <end position="204"/>
    </location>
</feature>